<reference evidence="2 3" key="1">
    <citation type="submission" date="2020-06" db="EMBL/GenBank/DDBJ databases">
        <title>Genome mining for natural products.</title>
        <authorList>
            <person name="Zhang B."/>
            <person name="Shi J."/>
            <person name="Ge H."/>
        </authorList>
    </citation>
    <scope>NUCLEOTIDE SEQUENCE [LARGE SCALE GENOMIC DNA]</scope>
    <source>
        <strain evidence="2 3">NA02069</strain>
    </source>
</reference>
<feature type="transmembrane region" description="Helical" evidence="1">
    <location>
        <begin position="71"/>
        <end position="89"/>
    </location>
</feature>
<sequence length="132" mass="13225">MTSVAPALYGIFILFALMVSLFGFRLAVDDGVHVRMALLPAGSGFVGTLVNVAAVAAALGLPTGTPSLVRIGWVGFGVVCAAASAVGAYSATSGTNPGTGAPHMRKAKRWYTAGAAFTATTTLVGLAGYFLG</sequence>
<dbReference type="EMBL" id="CP056041">
    <property type="protein sequence ID" value="QKZ22013.1"/>
    <property type="molecule type" value="Genomic_DNA"/>
</dbReference>
<gene>
    <name evidence="2" type="ORF">HUT05_34515</name>
</gene>
<evidence type="ECO:0000256" key="1">
    <source>
        <dbReference type="SAM" id="Phobius"/>
    </source>
</evidence>
<feature type="transmembrane region" description="Helical" evidence="1">
    <location>
        <begin position="110"/>
        <end position="131"/>
    </location>
</feature>
<feature type="transmembrane region" description="Helical" evidence="1">
    <location>
        <begin position="6"/>
        <end position="24"/>
    </location>
</feature>
<keyword evidence="1" id="KW-0472">Membrane</keyword>
<keyword evidence="1" id="KW-0812">Transmembrane</keyword>
<organism evidence="2 3">
    <name type="scientific">Streptomyces chartreusis</name>
    <dbReference type="NCBI Taxonomy" id="1969"/>
    <lineage>
        <taxon>Bacteria</taxon>
        <taxon>Bacillati</taxon>
        <taxon>Actinomycetota</taxon>
        <taxon>Actinomycetes</taxon>
        <taxon>Kitasatosporales</taxon>
        <taxon>Streptomycetaceae</taxon>
        <taxon>Streptomyces</taxon>
    </lineage>
</organism>
<proteinExistence type="predicted"/>
<accession>A0A7H8TEU3</accession>
<evidence type="ECO:0000313" key="2">
    <source>
        <dbReference type="EMBL" id="QKZ22013.1"/>
    </source>
</evidence>
<evidence type="ECO:0000313" key="3">
    <source>
        <dbReference type="Proteomes" id="UP000509418"/>
    </source>
</evidence>
<dbReference type="RefSeq" id="WP_176577397.1">
    <property type="nucleotide sequence ID" value="NZ_CBDRGH010000002.1"/>
</dbReference>
<dbReference type="Proteomes" id="UP000509418">
    <property type="component" value="Chromosome"/>
</dbReference>
<keyword evidence="1" id="KW-1133">Transmembrane helix</keyword>
<dbReference type="AlphaFoldDB" id="A0A7H8TEU3"/>
<feature type="transmembrane region" description="Helical" evidence="1">
    <location>
        <begin position="36"/>
        <end position="59"/>
    </location>
</feature>
<keyword evidence="3" id="KW-1185">Reference proteome</keyword>
<protein>
    <submittedName>
        <fullName evidence="2">Uncharacterized protein</fullName>
    </submittedName>
</protein>
<name>A0A7H8TEU3_STRCX</name>